<feature type="transmembrane region" description="Helical" evidence="8">
    <location>
        <begin position="104"/>
        <end position="125"/>
    </location>
</feature>
<evidence type="ECO:0000256" key="5">
    <source>
        <dbReference type="ARBA" id="ARBA00022692"/>
    </source>
</evidence>
<dbReference type="InterPro" id="IPR004626">
    <property type="entry name" value="RarD"/>
</dbReference>
<feature type="domain" description="EamA" evidence="9">
    <location>
        <begin position="7"/>
        <end position="149"/>
    </location>
</feature>
<dbReference type="SUPFAM" id="SSF103481">
    <property type="entry name" value="Multidrug resistance efflux transporter EmrE"/>
    <property type="match status" value="2"/>
</dbReference>
<evidence type="ECO:0000256" key="3">
    <source>
        <dbReference type="ARBA" id="ARBA00022448"/>
    </source>
</evidence>
<feature type="transmembrane region" description="Helical" evidence="8">
    <location>
        <begin position="216"/>
        <end position="237"/>
    </location>
</feature>
<sequence length="293" mass="32005">MSASTRLGFFCAVAANVIWGLFPIFWNLLRGTSALELVSHRIVWAFVFSMLIAVVRFRLSSRIVRVALLESLRRRQTWAIYSAAAFLIALNWGAFLYAVTNEQVLLSALGYYISPLFNVLLGVVVLGERLSVSRWGAVGLAGVGVSVMTVAAGQFPWVSLLMAGSFAGYALVKKKARLDPMNGLFLETLVLLSPTLVYLALLYQGGAGDFGRGDPMLDWMLIIGGFLTLVPLAFFSAAAQRIPLTLIGVLQFIGPTLQFMVGAFYFGEPMSTYTLVGFTFVWSGVAVFLATRR</sequence>
<dbReference type="PANTHER" id="PTHR22911:SF137">
    <property type="entry name" value="SOLUTE CARRIER FAMILY 35 MEMBER G2-RELATED"/>
    <property type="match status" value="1"/>
</dbReference>
<accession>A0A518HSE4</accession>
<dbReference type="InterPro" id="IPR000620">
    <property type="entry name" value="EamA_dom"/>
</dbReference>
<feature type="transmembrane region" description="Helical" evidence="8">
    <location>
        <begin position="155"/>
        <end position="172"/>
    </location>
</feature>
<evidence type="ECO:0000256" key="1">
    <source>
        <dbReference type="ARBA" id="ARBA00004651"/>
    </source>
</evidence>
<dbReference type="InterPro" id="IPR037185">
    <property type="entry name" value="EmrE-like"/>
</dbReference>
<protein>
    <submittedName>
        <fullName evidence="10">EamA-like transporter family protein</fullName>
    </submittedName>
</protein>
<keyword evidence="5 8" id="KW-0812">Transmembrane</keyword>
<dbReference type="EMBL" id="CP037423">
    <property type="protein sequence ID" value="QDV43780.1"/>
    <property type="molecule type" value="Genomic_DNA"/>
</dbReference>
<dbReference type="Proteomes" id="UP000319004">
    <property type="component" value="Chromosome"/>
</dbReference>
<dbReference type="KEGG" id="snep:Enr13x_36380"/>
<keyword evidence="3" id="KW-0813">Transport</keyword>
<reference evidence="10 11" key="1">
    <citation type="submission" date="2019-03" db="EMBL/GenBank/DDBJ databases">
        <title>Deep-cultivation of Planctomycetes and their phenomic and genomic characterization uncovers novel biology.</title>
        <authorList>
            <person name="Wiegand S."/>
            <person name="Jogler M."/>
            <person name="Boedeker C."/>
            <person name="Pinto D."/>
            <person name="Vollmers J."/>
            <person name="Rivas-Marin E."/>
            <person name="Kohn T."/>
            <person name="Peeters S.H."/>
            <person name="Heuer A."/>
            <person name="Rast P."/>
            <person name="Oberbeckmann S."/>
            <person name="Bunk B."/>
            <person name="Jeske O."/>
            <person name="Meyerdierks A."/>
            <person name="Storesund J.E."/>
            <person name="Kallscheuer N."/>
            <person name="Luecker S."/>
            <person name="Lage O.M."/>
            <person name="Pohl T."/>
            <person name="Merkel B.J."/>
            <person name="Hornburger P."/>
            <person name="Mueller R.-W."/>
            <person name="Bruemmer F."/>
            <person name="Labrenz M."/>
            <person name="Spormann A.M."/>
            <person name="Op den Camp H."/>
            <person name="Overmann J."/>
            <person name="Amann R."/>
            <person name="Jetten M.S.M."/>
            <person name="Mascher T."/>
            <person name="Medema M.H."/>
            <person name="Devos D.P."/>
            <person name="Kaster A.-K."/>
            <person name="Ovreas L."/>
            <person name="Rohde M."/>
            <person name="Galperin M.Y."/>
            <person name="Jogler C."/>
        </authorList>
    </citation>
    <scope>NUCLEOTIDE SEQUENCE [LARGE SCALE GENOMIC DNA]</scope>
    <source>
        <strain evidence="10 11">Enr13</strain>
    </source>
</reference>
<dbReference type="GO" id="GO:0005886">
    <property type="term" value="C:plasma membrane"/>
    <property type="evidence" value="ECO:0007669"/>
    <property type="project" value="UniProtKB-SubCell"/>
</dbReference>
<evidence type="ECO:0000256" key="6">
    <source>
        <dbReference type="ARBA" id="ARBA00022989"/>
    </source>
</evidence>
<name>A0A518HSE4_9BACT</name>
<evidence type="ECO:0000256" key="4">
    <source>
        <dbReference type="ARBA" id="ARBA00022475"/>
    </source>
</evidence>
<dbReference type="NCBIfam" id="TIGR00688">
    <property type="entry name" value="rarD"/>
    <property type="match status" value="1"/>
</dbReference>
<dbReference type="AlphaFoldDB" id="A0A518HSE4"/>
<keyword evidence="4" id="KW-1003">Cell membrane</keyword>
<proteinExistence type="inferred from homology"/>
<dbReference type="RefSeq" id="WP_145388106.1">
    <property type="nucleotide sequence ID" value="NZ_CP037423.1"/>
</dbReference>
<feature type="transmembrane region" description="Helical" evidence="8">
    <location>
        <begin position="272"/>
        <end position="291"/>
    </location>
</feature>
<comment type="subcellular location">
    <subcellularLocation>
        <location evidence="1">Cell membrane</location>
        <topology evidence="1">Multi-pass membrane protein</topology>
    </subcellularLocation>
</comment>
<evidence type="ECO:0000256" key="7">
    <source>
        <dbReference type="ARBA" id="ARBA00023136"/>
    </source>
</evidence>
<evidence type="ECO:0000256" key="2">
    <source>
        <dbReference type="ARBA" id="ARBA00007362"/>
    </source>
</evidence>
<dbReference type="PANTHER" id="PTHR22911">
    <property type="entry name" value="ACYL-MALONYL CONDENSING ENZYME-RELATED"/>
    <property type="match status" value="1"/>
</dbReference>
<keyword evidence="11" id="KW-1185">Reference proteome</keyword>
<feature type="transmembrane region" description="Helical" evidence="8">
    <location>
        <begin position="38"/>
        <end position="57"/>
    </location>
</feature>
<feature type="transmembrane region" description="Helical" evidence="8">
    <location>
        <begin position="132"/>
        <end position="149"/>
    </location>
</feature>
<organism evidence="10 11">
    <name type="scientific">Stieleria neptunia</name>
    <dbReference type="NCBI Taxonomy" id="2527979"/>
    <lineage>
        <taxon>Bacteria</taxon>
        <taxon>Pseudomonadati</taxon>
        <taxon>Planctomycetota</taxon>
        <taxon>Planctomycetia</taxon>
        <taxon>Pirellulales</taxon>
        <taxon>Pirellulaceae</taxon>
        <taxon>Stieleria</taxon>
    </lineage>
</organism>
<evidence type="ECO:0000259" key="9">
    <source>
        <dbReference type="Pfam" id="PF00892"/>
    </source>
</evidence>
<feature type="transmembrane region" description="Helical" evidence="8">
    <location>
        <begin position="7"/>
        <end position="26"/>
    </location>
</feature>
<dbReference type="OrthoDB" id="369870at2"/>
<feature type="transmembrane region" description="Helical" evidence="8">
    <location>
        <begin position="78"/>
        <end position="98"/>
    </location>
</feature>
<evidence type="ECO:0000313" key="11">
    <source>
        <dbReference type="Proteomes" id="UP000319004"/>
    </source>
</evidence>
<feature type="transmembrane region" description="Helical" evidence="8">
    <location>
        <begin position="244"/>
        <end position="266"/>
    </location>
</feature>
<gene>
    <name evidence="10" type="ORF">Enr13x_36380</name>
</gene>
<evidence type="ECO:0000256" key="8">
    <source>
        <dbReference type="SAM" id="Phobius"/>
    </source>
</evidence>
<keyword evidence="6 8" id="KW-1133">Transmembrane helix</keyword>
<feature type="transmembrane region" description="Helical" evidence="8">
    <location>
        <begin position="184"/>
        <end position="204"/>
    </location>
</feature>
<evidence type="ECO:0000313" key="10">
    <source>
        <dbReference type="EMBL" id="QDV43780.1"/>
    </source>
</evidence>
<keyword evidence="7 8" id="KW-0472">Membrane</keyword>
<comment type="similarity">
    <text evidence="2">Belongs to the EamA transporter family.</text>
</comment>
<dbReference type="Pfam" id="PF00892">
    <property type="entry name" value="EamA"/>
    <property type="match status" value="1"/>
</dbReference>